<sequence length="248" mass="27899">MLELKGLQKSFRSNGTVREVLRDINLNVMDGEFVSIIGPSGSGKTTLFQLIGGLQQIDAGEIWLDGVNISGQKGHIAYMPQQASLLPWYSVKQNIALALQISHVPKSTALKQAEQWLQQVGLAEYANEYPHKLSGGMSQRVSFLRALLSPQKLMLLDEPFGALDALTRLHMQRWLLSIWEQHRRSVLLVTHSIEEALLLSDRIIVFAANPATVIDEIKVPFARPREGELWSDSTFNELKQRIYEQLDA</sequence>
<dbReference type="Gene3D" id="3.40.50.300">
    <property type="entry name" value="P-loop containing nucleotide triphosphate hydrolases"/>
    <property type="match status" value="1"/>
</dbReference>
<dbReference type="Proteomes" id="UP000683139">
    <property type="component" value="Unassembled WGS sequence"/>
</dbReference>
<dbReference type="SMART" id="SM00382">
    <property type="entry name" value="AAA"/>
    <property type="match status" value="1"/>
</dbReference>
<dbReference type="GO" id="GO:0005524">
    <property type="term" value="F:ATP binding"/>
    <property type="evidence" value="ECO:0007669"/>
    <property type="project" value="UniProtKB-KW"/>
</dbReference>
<accession>A0A920CWQ8</accession>
<gene>
    <name evidence="5" type="ORF">J40TS1_01400</name>
</gene>
<dbReference type="EMBL" id="BOSE01000001">
    <property type="protein sequence ID" value="GIP14498.1"/>
    <property type="molecule type" value="Genomic_DNA"/>
</dbReference>
<feature type="domain" description="ABC transporter" evidence="4">
    <location>
        <begin position="2"/>
        <end position="233"/>
    </location>
</feature>
<dbReference type="PANTHER" id="PTHR42788:SF2">
    <property type="entry name" value="ABC TRANSPORTER ATP-BINDING PROTEIN"/>
    <property type="match status" value="1"/>
</dbReference>
<evidence type="ECO:0000256" key="2">
    <source>
        <dbReference type="ARBA" id="ARBA00022741"/>
    </source>
</evidence>
<protein>
    <submittedName>
        <fullName evidence="5">ABC transporter</fullName>
    </submittedName>
</protein>
<dbReference type="PROSITE" id="PS00211">
    <property type="entry name" value="ABC_TRANSPORTER_1"/>
    <property type="match status" value="1"/>
</dbReference>
<proteinExistence type="predicted"/>
<keyword evidence="1" id="KW-0813">Transport</keyword>
<comment type="caution">
    <text evidence="5">The sequence shown here is derived from an EMBL/GenBank/DDBJ whole genome shotgun (WGS) entry which is preliminary data.</text>
</comment>
<evidence type="ECO:0000256" key="3">
    <source>
        <dbReference type="ARBA" id="ARBA00022840"/>
    </source>
</evidence>
<dbReference type="GO" id="GO:0016887">
    <property type="term" value="F:ATP hydrolysis activity"/>
    <property type="evidence" value="ECO:0007669"/>
    <property type="project" value="InterPro"/>
</dbReference>
<keyword evidence="6" id="KW-1185">Reference proteome</keyword>
<dbReference type="InterPro" id="IPR017871">
    <property type="entry name" value="ABC_transporter-like_CS"/>
</dbReference>
<dbReference type="AlphaFoldDB" id="A0A920CWQ8"/>
<name>A0A920CWQ8_9BACL</name>
<dbReference type="InterPro" id="IPR050166">
    <property type="entry name" value="ABC_transporter_ATP-bind"/>
</dbReference>
<dbReference type="InterPro" id="IPR027417">
    <property type="entry name" value="P-loop_NTPase"/>
</dbReference>
<dbReference type="InterPro" id="IPR003593">
    <property type="entry name" value="AAA+_ATPase"/>
</dbReference>
<evidence type="ECO:0000313" key="6">
    <source>
        <dbReference type="Proteomes" id="UP000683139"/>
    </source>
</evidence>
<organism evidence="5 6">
    <name type="scientific">Paenibacillus montaniterrae</name>
    <dbReference type="NCBI Taxonomy" id="429341"/>
    <lineage>
        <taxon>Bacteria</taxon>
        <taxon>Bacillati</taxon>
        <taxon>Bacillota</taxon>
        <taxon>Bacilli</taxon>
        <taxon>Bacillales</taxon>
        <taxon>Paenibacillaceae</taxon>
        <taxon>Paenibacillus</taxon>
    </lineage>
</organism>
<dbReference type="PROSITE" id="PS50893">
    <property type="entry name" value="ABC_TRANSPORTER_2"/>
    <property type="match status" value="1"/>
</dbReference>
<dbReference type="InterPro" id="IPR003439">
    <property type="entry name" value="ABC_transporter-like_ATP-bd"/>
</dbReference>
<reference evidence="5" key="1">
    <citation type="submission" date="2021-03" db="EMBL/GenBank/DDBJ databases">
        <title>Antimicrobial resistance genes in bacteria isolated from Japanese honey, and their potential for conferring macrolide and lincosamide resistance in the American foulbrood pathogen Paenibacillus larvae.</title>
        <authorList>
            <person name="Okamoto M."/>
            <person name="Kumagai M."/>
            <person name="Kanamori H."/>
            <person name="Takamatsu D."/>
        </authorList>
    </citation>
    <scope>NUCLEOTIDE SEQUENCE</scope>
    <source>
        <strain evidence="5">J40TS1</strain>
    </source>
</reference>
<evidence type="ECO:0000313" key="5">
    <source>
        <dbReference type="EMBL" id="GIP14498.1"/>
    </source>
</evidence>
<keyword evidence="2" id="KW-0547">Nucleotide-binding</keyword>
<dbReference type="RefSeq" id="WP_213512722.1">
    <property type="nucleotide sequence ID" value="NZ_BOSE01000001.1"/>
</dbReference>
<dbReference type="Pfam" id="PF00005">
    <property type="entry name" value="ABC_tran"/>
    <property type="match status" value="1"/>
</dbReference>
<dbReference type="SUPFAM" id="SSF52540">
    <property type="entry name" value="P-loop containing nucleoside triphosphate hydrolases"/>
    <property type="match status" value="1"/>
</dbReference>
<evidence type="ECO:0000259" key="4">
    <source>
        <dbReference type="PROSITE" id="PS50893"/>
    </source>
</evidence>
<keyword evidence="3" id="KW-0067">ATP-binding</keyword>
<dbReference type="CDD" id="cd03293">
    <property type="entry name" value="ABC_NrtD_SsuB_transporters"/>
    <property type="match status" value="1"/>
</dbReference>
<dbReference type="PANTHER" id="PTHR42788">
    <property type="entry name" value="TAURINE IMPORT ATP-BINDING PROTEIN-RELATED"/>
    <property type="match status" value="1"/>
</dbReference>
<evidence type="ECO:0000256" key="1">
    <source>
        <dbReference type="ARBA" id="ARBA00022448"/>
    </source>
</evidence>